<dbReference type="EMBL" id="JAVDUI010000001">
    <property type="protein sequence ID" value="MDR6891433.1"/>
    <property type="molecule type" value="Genomic_DNA"/>
</dbReference>
<evidence type="ECO:0000313" key="11">
    <source>
        <dbReference type="EMBL" id="MDR6891433.1"/>
    </source>
</evidence>
<proteinExistence type="inferred from homology"/>
<keyword evidence="4" id="KW-0479">Metal-binding</keyword>
<dbReference type="PANTHER" id="PTHR11601">
    <property type="entry name" value="CYSTEINE DESULFURYLASE FAMILY MEMBER"/>
    <property type="match status" value="1"/>
</dbReference>
<dbReference type="Gene3D" id="3.90.1150.10">
    <property type="entry name" value="Aspartate Aminotransferase, domain 1"/>
    <property type="match status" value="1"/>
</dbReference>
<name>A0AAE3YGC8_9MICC</name>
<keyword evidence="3 11" id="KW-0808">Transferase</keyword>
<feature type="region of interest" description="Disordered" evidence="9">
    <location>
        <begin position="401"/>
        <end position="422"/>
    </location>
</feature>
<comment type="catalytic activity">
    <reaction evidence="8">
        <text>(sulfur carrier)-H + L-cysteine = (sulfur carrier)-SH + L-alanine</text>
        <dbReference type="Rhea" id="RHEA:43892"/>
        <dbReference type="Rhea" id="RHEA-COMP:14737"/>
        <dbReference type="Rhea" id="RHEA-COMP:14739"/>
        <dbReference type="ChEBI" id="CHEBI:29917"/>
        <dbReference type="ChEBI" id="CHEBI:35235"/>
        <dbReference type="ChEBI" id="CHEBI:57972"/>
        <dbReference type="ChEBI" id="CHEBI:64428"/>
        <dbReference type="EC" id="2.8.1.7"/>
    </reaction>
</comment>
<organism evidence="11 12">
    <name type="scientific">Falsarthrobacter nasiphocae</name>
    <dbReference type="NCBI Taxonomy" id="189863"/>
    <lineage>
        <taxon>Bacteria</taxon>
        <taxon>Bacillati</taxon>
        <taxon>Actinomycetota</taxon>
        <taxon>Actinomycetes</taxon>
        <taxon>Micrococcales</taxon>
        <taxon>Micrococcaceae</taxon>
        <taxon>Falsarthrobacter</taxon>
    </lineage>
</organism>
<dbReference type="InterPro" id="IPR000192">
    <property type="entry name" value="Aminotrans_V_dom"/>
</dbReference>
<evidence type="ECO:0000259" key="10">
    <source>
        <dbReference type="Pfam" id="PF00266"/>
    </source>
</evidence>
<dbReference type="SUPFAM" id="SSF53383">
    <property type="entry name" value="PLP-dependent transferases"/>
    <property type="match status" value="1"/>
</dbReference>
<evidence type="ECO:0000256" key="4">
    <source>
        <dbReference type="ARBA" id="ARBA00022723"/>
    </source>
</evidence>
<evidence type="ECO:0000256" key="7">
    <source>
        <dbReference type="ARBA" id="ARBA00023014"/>
    </source>
</evidence>
<dbReference type="PANTHER" id="PTHR11601:SF34">
    <property type="entry name" value="CYSTEINE DESULFURASE"/>
    <property type="match status" value="1"/>
</dbReference>
<dbReference type="InterPro" id="IPR015421">
    <property type="entry name" value="PyrdxlP-dep_Trfase_major"/>
</dbReference>
<sequence>MTTGGSGGLGGSRIYMDYAATAPLDPRALDAFVEASRRVGNPSSLHAGGRSARFALESSRERIAAAAGAHPSELIFTGSGTEADNLALTGLYRARRAADPTKRRILVTGIEHHAVLDVVDWLERREGAVVELVPVAEDGTVDLEAAEARLAAHPDEFALGTLMWANNEVGTLQPVCRFVELCASRGVPVHSDAVQALGTVGVDFAASGLATMAVSGHKCGAPVGIGALFVRRDVTLEPLLHGGGQERGLRSGTLDTAGAAAFAEALDVPEEERVERSRRLAALSRRFAEGIEARIPWAVLNGLSPAEADAPRLPGIVNVSFPGADGDSILFLLDSAGVQTSTGSACTAGVARPSHVVLAMTGDEERARGTQRFSLGSGTTEADVDALLEILPAIAERARAAGQASARRAASTPDPERTVTGP</sequence>
<dbReference type="AlphaFoldDB" id="A0AAE3YGC8"/>
<dbReference type="RefSeq" id="WP_309849223.1">
    <property type="nucleotide sequence ID" value="NZ_BAAAIU010000024.1"/>
</dbReference>
<keyword evidence="6" id="KW-0408">Iron</keyword>
<reference evidence="11" key="1">
    <citation type="submission" date="2023-07" db="EMBL/GenBank/DDBJ databases">
        <title>Sequencing the genomes of 1000 actinobacteria strains.</title>
        <authorList>
            <person name="Klenk H.-P."/>
        </authorList>
    </citation>
    <scope>NUCLEOTIDE SEQUENCE</scope>
    <source>
        <strain evidence="11">DSM 13988</strain>
    </source>
</reference>
<protein>
    <submittedName>
        <fullName evidence="11">Cysteine desulfurase</fullName>
        <ecNumber evidence="11">2.8.1.7</ecNumber>
    </submittedName>
</protein>
<evidence type="ECO:0000256" key="6">
    <source>
        <dbReference type="ARBA" id="ARBA00023004"/>
    </source>
</evidence>
<evidence type="ECO:0000256" key="1">
    <source>
        <dbReference type="ARBA" id="ARBA00001933"/>
    </source>
</evidence>
<feature type="domain" description="Aminotransferase class V" evidence="10">
    <location>
        <begin position="14"/>
        <end position="387"/>
    </location>
</feature>
<dbReference type="Gene3D" id="1.10.260.50">
    <property type="match status" value="1"/>
</dbReference>
<evidence type="ECO:0000256" key="2">
    <source>
        <dbReference type="ARBA" id="ARBA00006490"/>
    </source>
</evidence>
<dbReference type="GO" id="GO:0051536">
    <property type="term" value="F:iron-sulfur cluster binding"/>
    <property type="evidence" value="ECO:0007669"/>
    <property type="project" value="UniProtKB-KW"/>
</dbReference>
<accession>A0AAE3YGC8</accession>
<dbReference type="FunFam" id="3.40.640.10:FF:000084">
    <property type="entry name" value="IscS-like cysteine desulfurase"/>
    <property type="match status" value="1"/>
</dbReference>
<evidence type="ECO:0000256" key="8">
    <source>
        <dbReference type="ARBA" id="ARBA00050776"/>
    </source>
</evidence>
<dbReference type="Gene3D" id="3.40.640.10">
    <property type="entry name" value="Type I PLP-dependent aspartate aminotransferase-like (Major domain)"/>
    <property type="match status" value="1"/>
</dbReference>
<comment type="caution">
    <text evidence="11">The sequence shown here is derived from an EMBL/GenBank/DDBJ whole genome shotgun (WGS) entry which is preliminary data.</text>
</comment>
<dbReference type="InterPro" id="IPR015424">
    <property type="entry name" value="PyrdxlP-dep_Trfase"/>
</dbReference>
<dbReference type="EC" id="2.8.1.7" evidence="11"/>
<comment type="cofactor">
    <cofactor evidence="1">
        <name>pyridoxal 5'-phosphate</name>
        <dbReference type="ChEBI" id="CHEBI:597326"/>
    </cofactor>
</comment>
<gene>
    <name evidence="11" type="ORF">J2S35_000373</name>
</gene>
<dbReference type="Pfam" id="PF00266">
    <property type="entry name" value="Aminotran_5"/>
    <property type="match status" value="1"/>
</dbReference>
<keyword evidence="7" id="KW-0411">Iron-sulfur</keyword>
<dbReference type="InterPro" id="IPR015422">
    <property type="entry name" value="PyrdxlP-dep_Trfase_small"/>
</dbReference>
<dbReference type="PIRSF" id="PIRSF005572">
    <property type="entry name" value="NifS"/>
    <property type="match status" value="1"/>
</dbReference>
<keyword evidence="12" id="KW-1185">Reference proteome</keyword>
<dbReference type="GO" id="GO:0031071">
    <property type="term" value="F:cysteine desulfurase activity"/>
    <property type="evidence" value="ECO:0007669"/>
    <property type="project" value="UniProtKB-EC"/>
</dbReference>
<dbReference type="Proteomes" id="UP001247307">
    <property type="component" value="Unassembled WGS sequence"/>
</dbReference>
<comment type="similarity">
    <text evidence="2">Belongs to the class-V pyridoxal-phosphate-dependent aminotransferase family. NifS/IscS subfamily.</text>
</comment>
<dbReference type="GO" id="GO:0046872">
    <property type="term" value="F:metal ion binding"/>
    <property type="evidence" value="ECO:0007669"/>
    <property type="project" value="UniProtKB-KW"/>
</dbReference>
<feature type="compositionally biased region" description="Low complexity" evidence="9">
    <location>
        <begin position="401"/>
        <end position="410"/>
    </location>
</feature>
<evidence type="ECO:0000256" key="9">
    <source>
        <dbReference type="SAM" id="MobiDB-lite"/>
    </source>
</evidence>
<dbReference type="InterPro" id="IPR016454">
    <property type="entry name" value="Cysteine_dSase"/>
</dbReference>
<keyword evidence="5" id="KW-0663">Pyridoxal phosphate</keyword>
<evidence type="ECO:0000256" key="3">
    <source>
        <dbReference type="ARBA" id="ARBA00022679"/>
    </source>
</evidence>
<evidence type="ECO:0000313" key="12">
    <source>
        <dbReference type="Proteomes" id="UP001247307"/>
    </source>
</evidence>
<evidence type="ECO:0000256" key="5">
    <source>
        <dbReference type="ARBA" id="ARBA00022898"/>
    </source>
</evidence>